<dbReference type="InterPro" id="IPR004101">
    <property type="entry name" value="Mur_ligase_C"/>
</dbReference>
<dbReference type="GO" id="GO:0071555">
    <property type="term" value="P:cell wall organization"/>
    <property type="evidence" value="ECO:0007669"/>
    <property type="project" value="UniProtKB-KW"/>
</dbReference>
<dbReference type="SUPFAM" id="SSF53244">
    <property type="entry name" value="MurD-like peptide ligases, peptide-binding domain"/>
    <property type="match status" value="1"/>
</dbReference>
<evidence type="ECO:0000256" key="5">
    <source>
        <dbReference type="ARBA" id="ARBA00022618"/>
    </source>
</evidence>
<dbReference type="GO" id="GO:0005737">
    <property type="term" value="C:cytoplasm"/>
    <property type="evidence" value="ECO:0007669"/>
    <property type="project" value="UniProtKB-SubCell"/>
</dbReference>
<evidence type="ECO:0000256" key="9">
    <source>
        <dbReference type="HAMAP-Rule" id="MF_00639"/>
    </source>
</evidence>
<dbReference type="InterPro" id="IPR013221">
    <property type="entry name" value="Mur_ligase_cen"/>
</dbReference>
<dbReference type="GO" id="GO:0008360">
    <property type="term" value="P:regulation of cell shape"/>
    <property type="evidence" value="ECO:0007669"/>
    <property type="project" value="UniProtKB-KW"/>
</dbReference>
<dbReference type="SUPFAM" id="SSF53623">
    <property type="entry name" value="MurD-like peptide ligases, catalytic domain"/>
    <property type="match status" value="1"/>
</dbReference>
<keyword evidence="4 9" id="KW-0436">Ligase</keyword>
<evidence type="ECO:0000259" key="13">
    <source>
        <dbReference type="Pfam" id="PF08245"/>
    </source>
</evidence>
<evidence type="ECO:0000256" key="10">
    <source>
        <dbReference type="RuleBase" id="RU003664"/>
    </source>
</evidence>
<comment type="catalytic activity">
    <reaction evidence="9 10">
        <text>UDP-N-acetyl-alpha-D-muramoyl-L-alanine + D-glutamate + ATP = UDP-N-acetyl-alpha-D-muramoyl-L-alanyl-D-glutamate + ADP + phosphate + H(+)</text>
        <dbReference type="Rhea" id="RHEA:16429"/>
        <dbReference type="ChEBI" id="CHEBI:15378"/>
        <dbReference type="ChEBI" id="CHEBI:29986"/>
        <dbReference type="ChEBI" id="CHEBI:30616"/>
        <dbReference type="ChEBI" id="CHEBI:43474"/>
        <dbReference type="ChEBI" id="CHEBI:83898"/>
        <dbReference type="ChEBI" id="CHEBI:83900"/>
        <dbReference type="ChEBI" id="CHEBI:456216"/>
        <dbReference type="EC" id="6.3.2.9"/>
    </reaction>
</comment>
<keyword evidence="9 10" id="KW-0573">Peptidoglycan synthesis</keyword>
<sequence length="570" mass="59665">MARWCASQGMRVRVADTREQPPHAAALQAELPGAECVFGQPLSASLICNALNHVDVAAVYCSPGLALAEVAPVRTAAAQAGVFFGGELDLFSQSLRQLQQEHGYAPHVLAITGTNGKTTVTSLTGQLLSRGGMRVAIAGNIGPSLLDTLSQAIAEARQADTVAQAHAQTADLPVASVADEQLAEVASTEQGEAAPADPTPAFDAEGDAAPVVPDAVPVSAFVQAMPQAWVLELSSFQLEYSSGFESSAAVILNISQDHLDWHGSEAAYVQAKAKIYGTQATIVLNRDDAATVAYVPQVLAKASPVKTGRGSKQTVPERSIVRFGLELPEQAGDWGVEVVNGMPWLARALGDEANASKPVRGRKAQPQEWFLQRLMPADAMRIRGRHNVSNALAALALASSTGAGLAAMLHGLREYRGEPHRVQSIGTVAGVEYIDDSKGTNVGATEAALRGLAGHRKLVVILGGVGKGQDFSPLLEPVRLAARAVVLIGRDGPVIAQALAAAQVPMVQAESLPDAVVQAADLAQEGDAVLMSPACASLDMFRNYEHRAAVFVDSVRNLALDAGHELESWA</sequence>
<keyword evidence="7 9" id="KW-0067">ATP-binding</keyword>
<dbReference type="GO" id="GO:0008764">
    <property type="term" value="F:UDP-N-acetylmuramoylalanine-D-glutamate ligase activity"/>
    <property type="evidence" value="ECO:0007669"/>
    <property type="project" value="UniProtKB-UniRule"/>
</dbReference>
<dbReference type="EC" id="6.3.2.9" evidence="9 10"/>
<dbReference type="PANTHER" id="PTHR43692:SF1">
    <property type="entry name" value="UDP-N-ACETYLMURAMOYLALANINE--D-GLUTAMATE LIGASE"/>
    <property type="match status" value="1"/>
</dbReference>
<keyword evidence="15" id="KW-1185">Reference proteome</keyword>
<dbReference type="InterPro" id="IPR036615">
    <property type="entry name" value="Mur_ligase_C_dom_sf"/>
</dbReference>
<evidence type="ECO:0000313" key="14">
    <source>
        <dbReference type="EMBL" id="THJ34349.1"/>
    </source>
</evidence>
<dbReference type="OrthoDB" id="9809796at2"/>
<dbReference type="GO" id="GO:0004326">
    <property type="term" value="F:tetrahydrofolylpolyglutamate synthase activity"/>
    <property type="evidence" value="ECO:0007669"/>
    <property type="project" value="InterPro"/>
</dbReference>
<dbReference type="Gene3D" id="3.90.190.20">
    <property type="entry name" value="Mur ligase, C-terminal domain"/>
    <property type="match status" value="1"/>
</dbReference>
<keyword evidence="9 10" id="KW-0961">Cell wall biogenesis/degradation</keyword>
<evidence type="ECO:0000256" key="6">
    <source>
        <dbReference type="ARBA" id="ARBA00022741"/>
    </source>
</evidence>
<evidence type="ECO:0000256" key="7">
    <source>
        <dbReference type="ARBA" id="ARBA00022840"/>
    </source>
</evidence>
<name>A0A4S5BPW5_9BURK</name>
<keyword evidence="6 9" id="KW-0547">Nucleotide-binding</keyword>
<evidence type="ECO:0000313" key="15">
    <source>
        <dbReference type="Proteomes" id="UP000306236"/>
    </source>
</evidence>
<dbReference type="HAMAP" id="MF_00639">
    <property type="entry name" value="MurD"/>
    <property type="match status" value="1"/>
</dbReference>
<dbReference type="PANTHER" id="PTHR43692">
    <property type="entry name" value="UDP-N-ACETYLMURAMOYLALANINE--D-GLUTAMATE LIGASE"/>
    <property type="match status" value="1"/>
</dbReference>
<evidence type="ECO:0000256" key="8">
    <source>
        <dbReference type="ARBA" id="ARBA00023306"/>
    </source>
</evidence>
<dbReference type="InterPro" id="IPR018109">
    <property type="entry name" value="Folylpolyglutamate_synth_CS"/>
</dbReference>
<dbReference type="InterPro" id="IPR005762">
    <property type="entry name" value="MurD"/>
</dbReference>
<reference evidence="14 15" key="1">
    <citation type="submission" date="2019-04" db="EMBL/GenBank/DDBJ databases">
        <title>Lampropedia sp YIM MLB12 draf genome.</title>
        <authorList>
            <person name="Wang Y.-X."/>
        </authorList>
    </citation>
    <scope>NUCLEOTIDE SEQUENCE [LARGE SCALE GENOMIC DNA]</scope>
    <source>
        <strain evidence="14 15">YIM MLB12</strain>
    </source>
</reference>
<feature type="domain" description="Mur ligase C-terminal" evidence="12">
    <location>
        <begin position="420"/>
        <end position="535"/>
    </location>
</feature>
<dbReference type="EMBL" id="SSWX01000007">
    <property type="protein sequence ID" value="THJ34349.1"/>
    <property type="molecule type" value="Genomic_DNA"/>
</dbReference>
<evidence type="ECO:0000256" key="1">
    <source>
        <dbReference type="ARBA" id="ARBA00004496"/>
    </source>
</evidence>
<comment type="similarity">
    <text evidence="9">Belongs to the MurCDEF family.</text>
</comment>
<evidence type="ECO:0000256" key="4">
    <source>
        <dbReference type="ARBA" id="ARBA00022598"/>
    </source>
</evidence>
<dbReference type="Gene3D" id="3.40.1190.10">
    <property type="entry name" value="Mur-like, catalytic domain"/>
    <property type="match status" value="1"/>
</dbReference>
<dbReference type="Proteomes" id="UP000306236">
    <property type="component" value="Unassembled WGS sequence"/>
</dbReference>
<feature type="domain" description="Mur ligase central" evidence="13">
    <location>
        <begin position="218"/>
        <end position="291"/>
    </location>
</feature>
<feature type="region of interest" description="Disordered" evidence="11">
    <location>
        <begin position="185"/>
        <end position="208"/>
    </location>
</feature>
<feature type="domain" description="Mur ligase central" evidence="13">
    <location>
        <begin position="111"/>
        <end position="168"/>
    </location>
</feature>
<dbReference type="GO" id="GO:0051301">
    <property type="term" value="P:cell division"/>
    <property type="evidence" value="ECO:0007669"/>
    <property type="project" value="UniProtKB-KW"/>
</dbReference>
<dbReference type="Pfam" id="PF08245">
    <property type="entry name" value="Mur_ligase_M"/>
    <property type="match status" value="2"/>
</dbReference>
<proteinExistence type="inferred from homology"/>
<keyword evidence="5 9" id="KW-0132">Cell division</keyword>
<dbReference type="UniPathway" id="UPA00219"/>
<comment type="pathway">
    <text evidence="2 9 10">Cell wall biogenesis; peptidoglycan biosynthesis.</text>
</comment>
<evidence type="ECO:0000259" key="12">
    <source>
        <dbReference type="Pfam" id="PF02875"/>
    </source>
</evidence>
<comment type="caution">
    <text evidence="14">The sequence shown here is derived from an EMBL/GenBank/DDBJ whole genome shotgun (WGS) entry which is preliminary data.</text>
</comment>
<dbReference type="Gene3D" id="3.40.50.720">
    <property type="entry name" value="NAD(P)-binding Rossmann-like Domain"/>
    <property type="match status" value="1"/>
</dbReference>
<comment type="function">
    <text evidence="9 10">Cell wall formation. Catalyzes the addition of glutamate to the nucleotide precursor UDP-N-acetylmuramoyl-L-alanine (UMA).</text>
</comment>
<feature type="compositionally biased region" description="Low complexity" evidence="11">
    <location>
        <begin position="193"/>
        <end position="208"/>
    </location>
</feature>
<evidence type="ECO:0000256" key="2">
    <source>
        <dbReference type="ARBA" id="ARBA00004752"/>
    </source>
</evidence>
<protein>
    <recommendedName>
        <fullName evidence="9 10">UDP-N-acetylmuramoylalanine--D-glutamate ligase</fullName>
        <ecNumber evidence="9 10">6.3.2.9</ecNumber>
    </recommendedName>
    <alternativeName>
        <fullName evidence="9">D-glutamic acid-adding enzyme</fullName>
    </alternativeName>
    <alternativeName>
        <fullName evidence="9">UDP-N-acetylmuramoyl-L-alanyl-D-glutamate synthetase</fullName>
    </alternativeName>
</protein>
<keyword evidence="8 9" id="KW-0131">Cell cycle</keyword>
<dbReference type="Pfam" id="PF02875">
    <property type="entry name" value="Mur_ligase_C"/>
    <property type="match status" value="1"/>
</dbReference>
<gene>
    <name evidence="9 14" type="primary">murD</name>
    <name evidence="14" type="ORF">E8K88_07195</name>
</gene>
<dbReference type="InterPro" id="IPR036565">
    <property type="entry name" value="Mur-like_cat_sf"/>
</dbReference>
<accession>A0A4S5BPW5</accession>
<keyword evidence="9 10" id="KW-0133">Cell shape</keyword>
<dbReference type="Pfam" id="PF21799">
    <property type="entry name" value="MurD-like_N"/>
    <property type="match status" value="1"/>
</dbReference>
<organism evidence="14 15">
    <name type="scientific">Lampropedia aestuarii</name>
    <dbReference type="NCBI Taxonomy" id="2562762"/>
    <lineage>
        <taxon>Bacteria</taxon>
        <taxon>Pseudomonadati</taxon>
        <taxon>Pseudomonadota</taxon>
        <taxon>Betaproteobacteria</taxon>
        <taxon>Burkholderiales</taxon>
        <taxon>Comamonadaceae</taxon>
        <taxon>Lampropedia</taxon>
    </lineage>
</organism>
<keyword evidence="3 9" id="KW-0963">Cytoplasm</keyword>
<dbReference type="GO" id="GO:0009252">
    <property type="term" value="P:peptidoglycan biosynthetic process"/>
    <property type="evidence" value="ECO:0007669"/>
    <property type="project" value="UniProtKB-UniRule"/>
</dbReference>
<evidence type="ECO:0000256" key="3">
    <source>
        <dbReference type="ARBA" id="ARBA00022490"/>
    </source>
</evidence>
<dbReference type="GO" id="GO:0005524">
    <property type="term" value="F:ATP binding"/>
    <property type="evidence" value="ECO:0007669"/>
    <property type="project" value="UniProtKB-UniRule"/>
</dbReference>
<dbReference type="NCBIfam" id="TIGR01087">
    <property type="entry name" value="murD"/>
    <property type="match status" value="1"/>
</dbReference>
<evidence type="ECO:0000256" key="11">
    <source>
        <dbReference type="SAM" id="MobiDB-lite"/>
    </source>
</evidence>
<comment type="subcellular location">
    <subcellularLocation>
        <location evidence="1 9 10">Cytoplasm</location>
    </subcellularLocation>
</comment>
<dbReference type="PROSITE" id="PS01011">
    <property type="entry name" value="FOLYLPOLYGLU_SYNT_1"/>
    <property type="match status" value="1"/>
</dbReference>
<feature type="binding site" evidence="9">
    <location>
        <begin position="113"/>
        <end position="119"/>
    </location>
    <ligand>
        <name>ATP</name>
        <dbReference type="ChEBI" id="CHEBI:30616"/>
    </ligand>
</feature>
<dbReference type="AlphaFoldDB" id="A0A4S5BPW5"/>